<accession>A0ABD0JPL2</accession>
<name>A0ABD0JPL2_9CAEN</name>
<gene>
    <name evidence="3" type="ORF">BaRGS_00031958</name>
</gene>
<organism evidence="3 4">
    <name type="scientific">Batillaria attramentaria</name>
    <dbReference type="NCBI Taxonomy" id="370345"/>
    <lineage>
        <taxon>Eukaryota</taxon>
        <taxon>Metazoa</taxon>
        <taxon>Spiralia</taxon>
        <taxon>Lophotrochozoa</taxon>
        <taxon>Mollusca</taxon>
        <taxon>Gastropoda</taxon>
        <taxon>Caenogastropoda</taxon>
        <taxon>Sorbeoconcha</taxon>
        <taxon>Cerithioidea</taxon>
        <taxon>Batillariidae</taxon>
        <taxon>Batillaria</taxon>
    </lineage>
</organism>
<evidence type="ECO:0000313" key="4">
    <source>
        <dbReference type="Proteomes" id="UP001519460"/>
    </source>
</evidence>
<evidence type="ECO:0000259" key="2">
    <source>
        <dbReference type="SMART" id="SM00474"/>
    </source>
</evidence>
<feature type="region of interest" description="Disordered" evidence="1">
    <location>
        <begin position="528"/>
        <end position="548"/>
    </location>
</feature>
<evidence type="ECO:0000313" key="3">
    <source>
        <dbReference type="EMBL" id="KAK7476797.1"/>
    </source>
</evidence>
<dbReference type="PANTHER" id="PTHR46814:SF1">
    <property type="entry name" value="EGALITARIAN, ISOFORM B"/>
    <property type="match status" value="1"/>
</dbReference>
<dbReference type="EMBL" id="JACVVK020000365">
    <property type="protein sequence ID" value="KAK7476797.1"/>
    <property type="molecule type" value="Genomic_DNA"/>
</dbReference>
<evidence type="ECO:0000256" key="1">
    <source>
        <dbReference type="SAM" id="MobiDB-lite"/>
    </source>
</evidence>
<dbReference type="Proteomes" id="UP001519460">
    <property type="component" value="Unassembled WGS sequence"/>
</dbReference>
<dbReference type="Gene3D" id="3.30.420.10">
    <property type="entry name" value="Ribonuclease H-like superfamily/Ribonuclease H"/>
    <property type="match status" value="1"/>
</dbReference>
<feature type="domain" description="3'-5' exonuclease" evidence="2">
    <location>
        <begin position="8"/>
        <end position="201"/>
    </location>
</feature>
<dbReference type="InterPro" id="IPR036397">
    <property type="entry name" value="RNaseH_sf"/>
</dbReference>
<dbReference type="SUPFAM" id="SSF53098">
    <property type="entry name" value="Ribonuclease H-like"/>
    <property type="match status" value="1"/>
</dbReference>
<dbReference type="InterPro" id="IPR012337">
    <property type="entry name" value="RNaseH-like_sf"/>
</dbReference>
<dbReference type="PANTHER" id="PTHR46814">
    <property type="entry name" value="EGALITARIAN, ISOFORM B"/>
    <property type="match status" value="1"/>
</dbReference>
<comment type="caution">
    <text evidence="3">The sequence shown here is derived from an EMBL/GenBank/DDBJ whole genome shotgun (WGS) entry which is preliminary data.</text>
</comment>
<proteinExistence type="predicted"/>
<reference evidence="3 4" key="1">
    <citation type="journal article" date="2023" name="Sci. Data">
        <title>Genome assembly of the Korean intertidal mud-creeper Batillaria attramentaria.</title>
        <authorList>
            <person name="Patra A.K."/>
            <person name="Ho P.T."/>
            <person name="Jun S."/>
            <person name="Lee S.J."/>
            <person name="Kim Y."/>
            <person name="Won Y.J."/>
        </authorList>
    </citation>
    <scope>NUCLEOTIDE SEQUENCE [LARGE SCALE GENOMIC DNA]</scope>
    <source>
        <strain evidence="3">Wonlab-2016</strain>
    </source>
</reference>
<dbReference type="InterPro" id="IPR002562">
    <property type="entry name" value="3'-5'_exonuclease_dom"/>
</dbReference>
<keyword evidence="4" id="KW-1185">Reference proteome</keyword>
<dbReference type="SMART" id="SM00474">
    <property type="entry name" value="35EXOc"/>
    <property type="match status" value="1"/>
</dbReference>
<dbReference type="Pfam" id="PF01612">
    <property type="entry name" value="DNA_pol_A_exo1"/>
    <property type="match status" value="1"/>
</dbReference>
<dbReference type="AlphaFoldDB" id="A0ABD0JPL2"/>
<protein>
    <recommendedName>
        <fullName evidence="2">3'-5' exonuclease domain-containing protein</fullName>
    </recommendedName>
</protein>
<sequence>MASGVVHVEVVDTVRQCQRAVQLLERENVVAADAEGINMTKTGPLTLLQIGTERGHVYLFDVKREPRMFKEGGLKRLLESESVVKVMHSSKNDGDALYWQHGVELRGVFDTQLAQVLLDKANGRRYPLKHKLADVVSLHCPDKAASVEQEKDVVQTKWNKLEGEYWGKRPLTDEMKELLQRLGRMETLKTTVEKEIRSKRDRAVFDRIVQEEKETLKSVLTDFANSPSRPRKLEDITDEDVLGALGHLRLEELIRVLCIVQDVLGALGRVGRPGHLRLEELIRVLCIVQDVLGALGHLRLEELIRVLCIVQDVLGALGHLRLDELIRVLCVVQDVLGALGHLRLDELPTMGLPPLIKELKVQHMKSRLNEIEAELRDKGKNFEPSNSVCGFIRACVIACDDEGVKQHATGLQDRIDNIIIEDFKRKYTVNTPVTHIADYERKVIGRKLRPKGERDPNLHPVCLRMHWEIKRDDLKQSMQTYNEDPRNFKMNEGYAKLLRFYISGPVPADIKANARQFLNSLEEAGLVSRPPPSARRGRFGGAQRLYRY</sequence>